<evidence type="ECO:0000313" key="3">
    <source>
        <dbReference type="EMBL" id="RAW91538.1"/>
    </source>
</evidence>
<accession>A0A329VHY5</accession>
<dbReference type="GO" id="GO:0000166">
    <property type="term" value="F:nucleotide binding"/>
    <property type="evidence" value="ECO:0007669"/>
    <property type="project" value="InterPro"/>
</dbReference>
<dbReference type="Gene3D" id="3.30.360.10">
    <property type="entry name" value="Dihydrodipicolinate Reductase, domain 2"/>
    <property type="match status" value="1"/>
</dbReference>
<dbReference type="SUPFAM" id="SSF55347">
    <property type="entry name" value="Glyceraldehyde-3-phosphate dehydrogenase-like, C-terminal domain"/>
    <property type="match status" value="1"/>
</dbReference>
<gene>
    <name evidence="3" type="ORF">CKY01_08225</name>
</gene>
<dbReference type="Pfam" id="PF01408">
    <property type="entry name" value="GFO_IDH_MocA"/>
    <property type="match status" value="1"/>
</dbReference>
<dbReference type="SUPFAM" id="SSF51735">
    <property type="entry name" value="NAD(P)-binding Rossmann-fold domains"/>
    <property type="match status" value="1"/>
</dbReference>
<dbReference type="InterPro" id="IPR036291">
    <property type="entry name" value="NAD(P)-bd_dom_sf"/>
</dbReference>
<dbReference type="Gene3D" id="3.40.50.720">
    <property type="entry name" value="NAD(P)-binding Rossmann-like Domain"/>
    <property type="match status" value="1"/>
</dbReference>
<name>A0A329VHY5_9GAMM</name>
<protein>
    <submittedName>
        <fullName evidence="3">Uncharacterized protein</fullName>
    </submittedName>
</protein>
<sequence length="319" mass="36901">MKYRILLIGFGSIGKRHYSLLEKRNDVEYVDIVSAHAEIKTARIFTFLEQIPLSDLSKYHIFIICTETYKHEKNLKYINDLVKNKVILVEKPLSKSSVDLNIHNHNNIFVSYNLRFHPIINKIKKIINNEKILICNAVVGQYLPSWRESENYLESYSASLEKGGGVLRDLSHEIDLVKYICGNIKLISALSSSHSNLNIESDDICTILASNNHSAHIVIQMDYLALAHRRLVFIQTNNLTIKADLILNTLEVTDIHKDLTVYNYDWVDRNYTYKSLHDELLDQSTPKSTITTFEDGNHTMKIIDIITDQYMEKNWLNNS</sequence>
<evidence type="ECO:0000259" key="2">
    <source>
        <dbReference type="Pfam" id="PF22725"/>
    </source>
</evidence>
<organism evidence="3 4">
    <name type="scientific">Photorhabdus laumondii subsp. clarkei</name>
    <dbReference type="NCBI Taxonomy" id="2029685"/>
    <lineage>
        <taxon>Bacteria</taxon>
        <taxon>Pseudomonadati</taxon>
        <taxon>Pseudomonadota</taxon>
        <taxon>Gammaproteobacteria</taxon>
        <taxon>Enterobacterales</taxon>
        <taxon>Morganellaceae</taxon>
        <taxon>Photorhabdus</taxon>
    </lineage>
</organism>
<dbReference type="RefSeq" id="WP_113025362.1">
    <property type="nucleotide sequence ID" value="NZ_CAWNWQ010000008.1"/>
</dbReference>
<dbReference type="InterPro" id="IPR000683">
    <property type="entry name" value="Gfo/Idh/MocA-like_OxRdtase_N"/>
</dbReference>
<dbReference type="AlphaFoldDB" id="A0A329VHY5"/>
<comment type="caution">
    <text evidence="3">The sequence shown here is derived from an EMBL/GenBank/DDBJ whole genome shotgun (WGS) entry which is preliminary data.</text>
</comment>
<dbReference type="PANTHER" id="PTHR43377:SF1">
    <property type="entry name" value="BILIVERDIN REDUCTASE A"/>
    <property type="match status" value="1"/>
</dbReference>
<feature type="domain" description="Gfo/Idh/MocA-like oxidoreductase N-terminal" evidence="1">
    <location>
        <begin position="4"/>
        <end position="97"/>
    </location>
</feature>
<evidence type="ECO:0000259" key="1">
    <source>
        <dbReference type="Pfam" id="PF01408"/>
    </source>
</evidence>
<dbReference type="InterPro" id="IPR055170">
    <property type="entry name" value="GFO_IDH_MocA-like_dom"/>
</dbReference>
<reference evidence="3 4" key="1">
    <citation type="journal article" date="2018" name="Int. J. Syst. Evol. Microbiol.">
        <title>Whole-genome-based revisit of Photorhabdus phylogeny: proposal for the elevation of most Photorhabdus subspecies to the species level and description of one novel species Photorhabdus bodei sp. nov., and one novel subspecies Photorhabdus laumondii subsp. clarkei subsp. nov.</title>
        <authorList>
            <person name="Machado R.A.R."/>
            <person name="Wuthrich D."/>
            <person name="Kuhnert P."/>
            <person name="Arce C.C.M."/>
            <person name="Thonen L."/>
            <person name="Ruiz C."/>
            <person name="Zhang X."/>
            <person name="Robert C.A.M."/>
            <person name="Karimi J."/>
            <person name="Kamali S."/>
            <person name="Ma J."/>
            <person name="Bruggmann R."/>
            <person name="Erb M."/>
        </authorList>
    </citation>
    <scope>NUCLEOTIDE SEQUENCE [LARGE SCALE GENOMIC DNA]</scope>
    <source>
        <strain evidence="3 4">BOJ-47</strain>
    </source>
</reference>
<dbReference type="InterPro" id="IPR051450">
    <property type="entry name" value="Gfo/Idh/MocA_Oxidoreductases"/>
</dbReference>
<dbReference type="EMBL" id="NSCI01000008">
    <property type="protein sequence ID" value="RAW91538.1"/>
    <property type="molecule type" value="Genomic_DNA"/>
</dbReference>
<dbReference type="PANTHER" id="PTHR43377">
    <property type="entry name" value="BILIVERDIN REDUCTASE A"/>
    <property type="match status" value="1"/>
</dbReference>
<dbReference type="Pfam" id="PF22725">
    <property type="entry name" value="GFO_IDH_MocA_C3"/>
    <property type="match status" value="1"/>
</dbReference>
<evidence type="ECO:0000313" key="4">
    <source>
        <dbReference type="Proteomes" id="UP000250870"/>
    </source>
</evidence>
<proteinExistence type="predicted"/>
<dbReference type="Proteomes" id="UP000250870">
    <property type="component" value="Unassembled WGS sequence"/>
</dbReference>
<feature type="domain" description="GFO/IDH/MocA-like oxidoreductase" evidence="2">
    <location>
        <begin position="122"/>
        <end position="228"/>
    </location>
</feature>